<dbReference type="InterPro" id="IPR015300">
    <property type="entry name" value="DNA-bd_pseudobarrel_sf"/>
</dbReference>
<evidence type="ECO:0000313" key="11">
    <source>
        <dbReference type="EMBL" id="CAK9257400.1"/>
    </source>
</evidence>
<keyword evidence="2 7" id="KW-0805">Transcription regulation</keyword>
<dbReference type="Gene3D" id="2.40.330.10">
    <property type="entry name" value="DNA-binding pseudobarrel domain"/>
    <property type="match status" value="1"/>
</dbReference>
<dbReference type="PANTHER" id="PTHR31384:SF115">
    <property type="entry name" value="AUXIN RESPONSE FACTOR 6"/>
    <property type="match status" value="1"/>
</dbReference>
<organism evidence="11 12">
    <name type="scientific">Sphagnum jensenii</name>
    <dbReference type="NCBI Taxonomy" id="128206"/>
    <lineage>
        <taxon>Eukaryota</taxon>
        <taxon>Viridiplantae</taxon>
        <taxon>Streptophyta</taxon>
        <taxon>Embryophyta</taxon>
        <taxon>Bryophyta</taxon>
        <taxon>Sphagnophytina</taxon>
        <taxon>Sphagnopsida</taxon>
        <taxon>Sphagnales</taxon>
        <taxon>Sphagnaceae</taxon>
        <taxon>Sphagnum</taxon>
    </lineage>
</organism>
<dbReference type="EMBL" id="OZ020105">
    <property type="protein sequence ID" value="CAK9257400.1"/>
    <property type="molecule type" value="Genomic_DNA"/>
</dbReference>
<dbReference type="PROSITE" id="PS50863">
    <property type="entry name" value="B3"/>
    <property type="match status" value="1"/>
</dbReference>
<evidence type="ECO:0000313" key="12">
    <source>
        <dbReference type="Proteomes" id="UP001497444"/>
    </source>
</evidence>
<dbReference type="Gene3D" id="3.10.20.90">
    <property type="entry name" value="Phosphatidylinositol 3-kinase Catalytic Subunit, Chain A, domain 1"/>
    <property type="match status" value="1"/>
</dbReference>
<keyword evidence="6 7" id="KW-0927">Auxin signaling pathway</keyword>
<accession>A0ABP0VWG5</accession>
<evidence type="ECO:0000259" key="9">
    <source>
        <dbReference type="PROSITE" id="PS50863"/>
    </source>
</evidence>
<reference evidence="11" key="1">
    <citation type="submission" date="2024-02" db="EMBL/GenBank/DDBJ databases">
        <authorList>
            <consortium name="ELIXIR-Norway"/>
            <consortium name="Elixir Norway"/>
        </authorList>
    </citation>
    <scope>NUCLEOTIDE SEQUENCE</scope>
</reference>
<evidence type="ECO:0000256" key="5">
    <source>
        <dbReference type="ARBA" id="ARBA00023242"/>
    </source>
</evidence>
<dbReference type="InterPro" id="IPR010525">
    <property type="entry name" value="ARF_dom"/>
</dbReference>
<dbReference type="InterPro" id="IPR044835">
    <property type="entry name" value="ARF_plant"/>
</dbReference>
<dbReference type="SUPFAM" id="SSF101936">
    <property type="entry name" value="DNA-binding pseudobarrel domain"/>
    <property type="match status" value="1"/>
</dbReference>
<evidence type="ECO:0000256" key="3">
    <source>
        <dbReference type="ARBA" id="ARBA00023125"/>
    </source>
</evidence>
<dbReference type="Proteomes" id="UP001497444">
    <property type="component" value="Chromosome 10"/>
</dbReference>
<dbReference type="PANTHER" id="PTHR31384">
    <property type="entry name" value="AUXIN RESPONSE FACTOR 4-RELATED"/>
    <property type="match status" value="1"/>
</dbReference>
<dbReference type="Pfam" id="PF06507">
    <property type="entry name" value="ARF_AD"/>
    <property type="match status" value="1"/>
</dbReference>
<dbReference type="SMART" id="SM01019">
    <property type="entry name" value="B3"/>
    <property type="match status" value="1"/>
</dbReference>
<evidence type="ECO:0000256" key="8">
    <source>
        <dbReference type="SAM" id="MobiDB-lite"/>
    </source>
</evidence>
<dbReference type="InterPro" id="IPR053793">
    <property type="entry name" value="PB1-like"/>
</dbReference>
<dbReference type="Pfam" id="PF02309">
    <property type="entry name" value="AUX_IAA"/>
    <property type="match status" value="1"/>
</dbReference>
<protein>
    <recommendedName>
        <fullName evidence="7">Auxin response factor</fullName>
    </recommendedName>
</protein>
<keyword evidence="3 7" id="KW-0238">DNA-binding</keyword>
<comment type="similarity">
    <text evidence="1 7">Belongs to the ARF family.</text>
</comment>
<proteinExistence type="inferred from homology"/>
<gene>
    <name evidence="11" type="ORF">CSSPJE1EN1_LOCUS2878</name>
</gene>
<comment type="subcellular location">
    <subcellularLocation>
        <location evidence="7">Nucleus</location>
    </subcellularLocation>
</comment>
<keyword evidence="5 7" id="KW-0539">Nucleus</keyword>
<feature type="domain" description="PB1" evidence="10">
    <location>
        <begin position="737"/>
        <end position="821"/>
    </location>
</feature>
<evidence type="ECO:0000256" key="1">
    <source>
        <dbReference type="ARBA" id="ARBA00007853"/>
    </source>
</evidence>
<evidence type="ECO:0000256" key="7">
    <source>
        <dbReference type="RuleBase" id="RU004561"/>
    </source>
</evidence>
<name>A0ABP0VWG5_9BRYO</name>
<feature type="region of interest" description="Disordered" evidence="8">
    <location>
        <begin position="838"/>
        <end position="866"/>
    </location>
</feature>
<keyword evidence="12" id="KW-1185">Reference proteome</keyword>
<comment type="function">
    <text evidence="7">Auxin response factors (ARFs) are transcriptional factors that bind specifically to the DNA sequence 5'-TGTCTC-3' found in the auxin-responsive promoter elements (AuxREs).</text>
</comment>
<feature type="domain" description="TF-B3" evidence="9">
    <location>
        <begin position="128"/>
        <end position="230"/>
    </location>
</feature>
<evidence type="ECO:0000256" key="4">
    <source>
        <dbReference type="ARBA" id="ARBA00023163"/>
    </source>
</evidence>
<comment type="subunit">
    <text evidence="7">Homodimers and heterodimers.</text>
</comment>
<dbReference type="InterPro" id="IPR003340">
    <property type="entry name" value="B3_DNA-bd"/>
</dbReference>
<dbReference type="Pfam" id="PF02362">
    <property type="entry name" value="B3"/>
    <property type="match status" value="1"/>
</dbReference>
<dbReference type="Gene3D" id="2.30.30.1040">
    <property type="match status" value="1"/>
</dbReference>
<dbReference type="InterPro" id="IPR033389">
    <property type="entry name" value="AUX/IAA_dom"/>
</dbReference>
<dbReference type="CDD" id="cd10017">
    <property type="entry name" value="B3_DNA"/>
    <property type="match status" value="1"/>
</dbReference>
<evidence type="ECO:0000256" key="6">
    <source>
        <dbReference type="ARBA" id="ARBA00023294"/>
    </source>
</evidence>
<evidence type="ECO:0000259" key="10">
    <source>
        <dbReference type="PROSITE" id="PS51745"/>
    </source>
</evidence>
<dbReference type="SUPFAM" id="SSF54277">
    <property type="entry name" value="CAD &amp; PB1 domains"/>
    <property type="match status" value="1"/>
</dbReference>
<dbReference type="PROSITE" id="PS51745">
    <property type="entry name" value="PB1"/>
    <property type="match status" value="1"/>
</dbReference>
<sequence>MRLPASGYSPPSVTEQERRFLNSELWHACAGPLVSLPPVGSRVVYFPQGHTEQVTASTQKELDAQIPNYPNLPSRLFCLLDNVTLHADLETDEVYAQMTLIPLPASQQKDPLLTQDFPQANRQPTLFFCKNLTASDTSTHGGFSVPRRAAEKVFPPLDYLQQPPAQELVARDLHDQEWHFRHIYRGQPRRHLLTTGWSIFVNNKRLQAGDSVLFIRDDEGQLLLGIRRAQRQQTIMPSSMLSSDSMHIGVLAAANHAATTNSRFTIFYNPRQSPSEFVIPVAKYCKAINTQVDVGMRFRMVFETEESSVRRYMGTITGIEDLDPIRWPKSGWRSLKVGWDESTAGERQQRVSIWDIEPLTTPFLLYPPPLALRSKRTRRGRGEDDIESLLNKPQMWADGSDSQGVLDFRSLAMDSMWMWPPQQRLESAAPSPQNGNYRVMAAEALQEIRTGHSSKQLHPQPLLPSSPQLQFHQQQQNQQSMHQRVDAPGPRLQLSFSGPQSQMDLGCSMRPAADYCESDLQMGSSSFSLQGMLGRVQPSNPISENNQFFNILQPSQRAIQIQKSDLLVQDSQVSSPWFSAMQNQIQTDPQLMATAQLGQVDTAPSSQVVGALTHLQNHEVNAQAGLVEHPPLGFSEDDQDAEQLQADRSHLLFGVPIDQPLTASASLTSRTFEKAKEQQNGFSGSSNVLQGSLCPRTTPDLPTIPSGVISSGSLDDNGLYQQNSDAWPSMQSAPPLRTFIKVHKLGMPGRSLDIRNFRNYAELRSELACMFNLEGILDGPVKSDWQLVFVDHENDTLLVGDDPWEEFVNCVRSLKILSPSEVLQMSHDQFEILDAVPTQQHRPSNSNNNSEETHTQTPTPNPQMGP</sequence>
<keyword evidence="4 7" id="KW-0804">Transcription</keyword>
<evidence type="ECO:0000256" key="2">
    <source>
        <dbReference type="ARBA" id="ARBA00023015"/>
    </source>
</evidence>